<evidence type="ECO:0000313" key="2">
    <source>
        <dbReference type="Proteomes" id="UP000027730"/>
    </source>
</evidence>
<dbReference type="RefSeq" id="XP_013422342.1">
    <property type="nucleotide sequence ID" value="XM_013566888.1"/>
</dbReference>
<dbReference type="AlphaFoldDB" id="A0A074W5P4"/>
<accession>A0A074W5P4</accession>
<evidence type="ECO:0000313" key="1">
    <source>
        <dbReference type="EMBL" id="KEQ68158.1"/>
    </source>
</evidence>
<proteinExistence type="predicted"/>
<dbReference type="GeneID" id="25414423"/>
<dbReference type="Proteomes" id="UP000027730">
    <property type="component" value="Unassembled WGS sequence"/>
</dbReference>
<sequence>MSKEMSSSHITSTFTFPDAPDTMPTTEYVTPRFFHQHGVQGILRVDVPATQPCDIVKITLQASDPHHDFFQFNRYGLPPSMHASGVPHACSDESTRALLEVVYELKAHVYRHDLLVSTVTQPIQVFPSASSVPPPIAVDDHREVYAMTCARTLRKLFSKAETLEINLTEPEPVLLHTDEQCAFHRIPIYWKLSHCAQGLPLLCAKMTWRLKSTTIVSTIPLQATNSSQQLTLCPSSVEVVHASSEKSTDLNLTGWVARPGNLNGRIWELTNSVWLTIPQPKDAVPSCFGPLVTRRYSLELSLKVHERWEDIARVPTQFRMNDKDKQNDEERRLILASSTTFGLTSAIKPAKFTLTSSTTHVVIAFTMAAIELALRVNGRE</sequence>
<keyword evidence="2" id="KW-1185">Reference proteome</keyword>
<dbReference type="EMBL" id="KL584737">
    <property type="protein sequence ID" value="KEQ68158.1"/>
    <property type="molecule type" value="Genomic_DNA"/>
</dbReference>
<organism evidence="1 2">
    <name type="scientific">Aureobasidium namibiae CBS 147.97</name>
    <dbReference type="NCBI Taxonomy" id="1043004"/>
    <lineage>
        <taxon>Eukaryota</taxon>
        <taxon>Fungi</taxon>
        <taxon>Dikarya</taxon>
        <taxon>Ascomycota</taxon>
        <taxon>Pezizomycotina</taxon>
        <taxon>Dothideomycetes</taxon>
        <taxon>Dothideomycetidae</taxon>
        <taxon>Dothideales</taxon>
        <taxon>Saccotheciaceae</taxon>
        <taxon>Aureobasidium</taxon>
    </lineage>
</organism>
<dbReference type="OrthoDB" id="10540193at2759"/>
<reference evidence="1 2" key="1">
    <citation type="journal article" date="2014" name="BMC Genomics">
        <title>Genome sequencing of four Aureobasidium pullulans varieties: biotechnological potential, stress tolerance, and description of new species.</title>
        <authorList>
            <person name="Gostin Ar C."/>
            <person name="Ohm R.A."/>
            <person name="Kogej T."/>
            <person name="Sonjak S."/>
            <person name="Turk M."/>
            <person name="Zajc J."/>
            <person name="Zalar P."/>
            <person name="Grube M."/>
            <person name="Sun H."/>
            <person name="Han J."/>
            <person name="Sharma A."/>
            <person name="Chiniquy J."/>
            <person name="Ngan C.Y."/>
            <person name="Lipzen A."/>
            <person name="Barry K."/>
            <person name="Grigoriev I.V."/>
            <person name="Gunde-Cimerman N."/>
        </authorList>
    </citation>
    <scope>NUCLEOTIDE SEQUENCE [LARGE SCALE GENOMIC DNA]</scope>
    <source>
        <strain evidence="1 2">CBS 147.97</strain>
    </source>
</reference>
<gene>
    <name evidence="1" type="ORF">M436DRAFT_68409</name>
</gene>
<name>A0A074W5P4_9PEZI</name>
<protein>
    <submittedName>
        <fullName evidence="1">Uncharacterized protein</fullName>
    </submittedName>
</protein>
<dbReference type="HOGENOM" id="CLU_727583_0_0_1"/>